<proteinExistence type="predicted"/>
<dbReference type="EMBL" id="JAOZYT010000005">
    <property type="protein sequence ID" value="MCW0522965.1"/>
    <property type="molecule type" value="Genomic_DNA"/>
</dbReference>
<evidence type="ECO:0000313" key="1">
    <source>
        <dbReference type="EMBL" id="MCW0522965.1"/>
    </source>
</evidence>
<gene>
    <name evidence="1" type="ORF">OKE68_01345</name>
</gene>
<dbReference type="AlphaFoldDB" id="A0AAP3AJL6"/>
<organism evidence="1 2">
    <name type="scientific">Riemerella anatipestifer</name>
    <name type="common">Moraxella anatipestifer</name>
    <dbReference type="NCBI Taxonomy" id="34085"/>
    <lineage>
        <taxon>Bacteria</taxon>
        <taxon>Pseudomonadati</taxon>
        <taxon>Bacteroidota</taxon>
        <taxon>Flavobacteriia</taxon>
        <taxon>Flavobacteriales</taxon>
        <taxon>Weeksellaceae</taxon>
        <taxon>Riemerella</taxon>
    </lineage>
</organism>
<sequence>MERLIYKLNLNLIRALNSIKRRESFNRDHIFYDIISLIKNKVTSQEKLRIIYVFSEIEKVLSVLKIDAEVDEKQINKIDEIYSNLDEKLKYFLSLSYYPMKALYYFQKKEFNYSIDAINIFFDNSKSILGTNTNLLNLACGEQYLNLFRIYLKSQKKEKIITCSSNLMLLCHYKLLMPDIDETIDTSIKFDNSFTNFDKNEYLFWKVYHTDNIFKKFIIDTNNDLLYKMVSRILSNINYIKDDFFYNSLRCLDCNFNSDYEGAIIQFINSLEHLSERSDVLLYLNMLNINKIFLKLKIDNEEFKNLCNKFINSNINKNLKIEMLE</sequence>
<name>A0AAP3AJL6_RIEAN</name>
<reference evidence="1" key="1">
    <citation type="submission" date="2022-10" db="EMBL/GenBank/DDBJ databases">
        <title>Sifting through the core-genome to identify putative cross-protective antigens against Riemerella anatipestifer.</title>
        <authorList>
            <person name="Zheng X."/>
            <person name="Zhang W."/>
        </authorList>
    </citation>
    <scope>NUCLEOTIDE SEQUENCE</scope>
    <source>
        <strain evidence="1">ZWRA178</strain>
    </source>
</reference>
<evidence type="ECO:0000313" key="2">
    <source>
        <dbReference type="Proteomes" id="UP001207440"/>
    </source>
</evidence>
<protein>
    <submittedName>
        <fullName evidence="1">Uncharacterized protein</fullName>
    </submittedName>
</protein>
<accession>A0AAP3AJL6</accession>
<comment type="caution">
    <text evidence="1">The sequence shown here is derived from an EMBL/GenBank/DDBJ whole genome shotgun (WGS) entry which is preliminary data.</text>
</comment>
<dbReference type="Proteomes" id="UP001207440">
    <property type="component" value="Unassembled WGS sequence"/>
</dbReference>
<dbReference type="RefSeq" id="WP_064969534.1">
    <property type="nucleotide sequence ID" value="NZ_CP029760.1"/>
</dbReference>